<dbReference type="AlphaFoldDB" id="A0A914RPV4"/>
<proteinExistence type="predicted"/>
<reference evidence="2" key="1">
    <citation type="submission" date="2022-11" db="UniProtKB">
        <authorList>
            <consortium name="WormBaseParasite"/>
        </authorList>
    </citation>
    <scope>IDENTIFICATION</scope>
</reference>
<protein>
    <submittedName>
        <fullName evidence="2">Uncharacterized protein</fullName>
    </submittedName>
</protein>
<name>A0A914RPV4_PAREQ</name>
<organism evidence="1 2">
    <name type="scientific">Parascaris equorum</name>
    <name type="common">Equine roundworm</name>
    <dbReference type="NCBI Taxonomy" id="6256"/>
    <lineage>
        <taxon>Eukaryota</taxon>
        <taxon>Metazoa</taxon>
        <taxon>Ecdysozoa</taxon>
        <taxon>Nematoda</taxon>
        <taxon>Chromadorea</taxon>
        <taxon>Rhabditida</taxon>
        <taxon>Spirurina</taxon>
        <taxon>Ascaridomorpha</taxon>
        <taxon>Ascaridoidea</taxon>
        <taxon>Ascarididae</taxon>
        <taxon>Parascaris</taxon>
    </lineage>
</organism>
<dbReference type="WBParaSite" id="PEQ_0000685801-mRNA-1">
    <property type="protein sequence ID" value="PEQ_0000685801-mRNA-1"/>
    <property type="gene ID" value="PEQ_0000685801"/>
</dbReference>
<keyword evidence="1" id="KW-1185">Reference proteome</keyword>
<dbReference type="Proteomes" id="UP000887564">
    <property type="component" value="Unplaced"/>
</dbReference>
<evidence type="ECO:0000313" key="1">
    <source>
        <dbReference type="Proteomes" id="UP000887564"/>
    </source>
</evidence>
<evidence type="ECO:0000313" key="2">
    <source>
        <dbReference type="WBParaSite" id="PEQ_0000685801-mRNA-1"/>
    </source>
</evidence>
<sequence>MDDDYGARDDRFHEGYGTKQYIFQYETTDDLHFTANAASHYSARRH</sequence>
<accession>A0A914RPV4</accession>